<dbReference type="RefSeq" id="WP_164092197.1">
    <property type="nucleotide sequence ID" value="NZ_JABWPE010000025.1"/>
</dbReference>
<dbReference type="EMBL" id="JABWPM010000025">
    <property type="protein sequence ID" value="NUY98368.1"/>
    <property type="molecule type" value="Genomic_DNA"/>
</dbReference>
<name>A0A7Y6NH35_9GAMM</name>
<dbReference type="Proteomes" id="UP000566985">
    <property type="component" value="Unassembled WGS sequence"/>
</dbReference>
<sequence length="56" mass="6306">MKTIRVTVEIEVPDHATDKDITDYVDVEYGQVNGMKLDNPCRGDAVEVIEAKWKAV</sequence>
<evidence type="ECO:0000313" key="1">
    <source>
        <dbReference type="EMBL" id="NUY98368.1"/>
    </source>
</evidence>
<dbReference type="AlphaFoldDB" id="A0A7Y6NH35"/>
<organism evidence="1 2">
    <name type="scientific">Pantoea brenneri</name>
    <dbReference type="NCBI Taxonomy" id="472694"/>
    <lineage>
        <taxon>Bacteria</taxon>
        <taxon>Pseudomonadati</taxon>
        <taxon>Pseudomonadota</taxon>
        <taxon>Gammaproteobacteria</taxon>
        <taxon>Enterobacterales</taxon>
        <taxon>Erwiniaceae</taxon>
        <taxon>Pantoea</taxon>
    </lineage>
</organism>
<evidence type="ECO:0000313" key="2">
    <source>
        <dbReference type="Proteomes" id="UP000566985"/>
    </source>
</evidence>
<dbReference type="GeneID" id="57347009"/>
<gene>
    <name evidence="1" type="ORF">HU668_18085</name>
</gene>
<comment type="caution">
    <text evidence="1">The sequence shown here is derived from an EMBL/GenBank/DDBJ whole genome shotgun (WGS) entry which is preliminary data.</text>
</comment>
<protein>
    <submittedName>
        <fullName evidence="1">Uncharacterized protein</fullName>
    </submittedName>
</protein>
<reference evidence="1 2" key="1">
    <citation type="submission" date="2020-05" db="EMBL/GenBank/DDBJ databases">
        <title>Whole Genome Sequences of Enterobacteriales Associated with the International Space Station.</title>
        <authorList>
            <person name="Bharadwaj A."/>
            <person name="Daudu R."/>
            <person name="Singh N."/>
            <person name="Wood J."/>
            <person name="Debieu M."/>
            <person name="Mason C."/>
            <person name="Wang C."/>
            <person name="Venkateswaran K."/>
        </authorList>
    </citation>
    <scope>NUCLEOTIDE SEQUENCE [LARGE SCALE GENOMIC DNA]</scope>
    <source>
        <strain evidence="1 2">IF5SW-B1</strain>
    </source>
</reference>
<proteinExistence type="predicted"/>
<accession>A0A7Y6NH35</accession>